<feature type="domain" description="Ig-like" evidence="3">
    <location>
        <begin position="116"/>
        <end position="212"/>
    </location>
</feature>
<dbReference type="InterPro" id="IPR036179">
    <property type="entry name" value="Ig-like_dom_sf"/>
</dbReference>
<feature type="domain" description="Ig-like" evidence="3">
    <location>
        <begin position="218"/>
        <end position="365"/>
    </location>
</feature>
<dbReference type="GO" id="GO:0005178">
    <property type="term" value="F:integrin binding"/>
    <property type="evidence" value="ECO:0007669"/>
    <property type="project" value="InterPro"/>
</dbReference>
<name>A0A3N0XPZ4_ANAGA</name>
<proteinExistence type="predicted"/>
<dbReference type="OrthoDB" id="10045578at2759"/>
<dbReference type="InterPro" id="IPR003597">
    <property type="entry name" value="Ig_C1-set"/>
</dbReference>
<keyword evidence="1" id="KW-1133">Transmembrane helix</keyword>
<dbReference type="Gene3D" id="2.60.40.10">
    <property type="entry name" value="Immunoglobulins"/>
    <property type="match status" value="4"/>
</dbReference>
<evidence type="ECO:0000313" key="4">
    <source>
        <dbReference type="EMBL" id="ROJ13817.1"/>
    </source>
</evidence>
<dbReference type="GO" id="GO:0005886">
    <property type="term" value="C:plasma membrane"/>
    <property type="evidence" value="ECO:0007669"/>
    <property type="project" value="TreeGrafter"/>
</dbReference>
<comment type="caution">
    <text evidence="4">The sequence shown here is derived from an EMBL/GenBank/DDBJ whole genome shotgun (WGS) entry which is preliminary data.</text>
</comment>
<dbReference type="InterPro" id="IPR003599">
    <property type="entry name" value="Ig_sub"/>
</dbReference>
<feature type="chain" id="PRO_5018271674" evidence="2">
    <location>
        <begin position="21"/>
        <end position="414"/>
    </location>
</feature>
<dbReference type="Proteomes" id="UP000281406">
    <property type="component" value="Unassembled WGS sequence"/>
</dbReference>
<sequence length="414" mass="45920">MCGVKCITFLLWINILSVKTEIPGFEFELTPPKPVIHVGKDLKLTCRVNACPGNVTFAWRTLLDKYHGGVSKNERTVSHLLIKNITVKHSNIIVCKASCEGQPKQKTSQIHVFSFPQDPVLPELKSLIENQTQKLSCIVHDIYPLEWLQIKWLREDKTLFVDKPHYVGDYDDVQNYTSEFNYTPSVLDRGKNISCRATLSSTEFGLNETRYSIAEYGPGTITTSINNPSVKLGEHLEITCHADGNPKPTILWFKEGNEPALQSQNEKLIISDASWSQAGPPNIPKIQLSHRGDPKEGENISILCSSDDGSAELTLYRQSQSTESEALNKSAVLLKIPSLQITDAGIYVCEAKNDFGSERSTINITVAAQHNVMKMPDLPVAILPIAGSVSLLTIAGLLIRYCRKKARSNSSNIS</sequence>
<dbReference type="InterPro" id="IPR007110">
    <property type="entry name" value="Ig-like_dom"/>
</dbReference>
<keyword evidence="1" id="KW-0812">Transmembrane</keyword>
<feature type="domain" description="Ig-like" evidence="3">
    <location>
        <begin position="23"/>
        <end position="111"/>
    </location>
</feature>
<accession>A0A3N0XPZ4</accession>
<gene>
    <name evidence="4" type="ORF">DPX16_19692</name>
</gene>
<keyword evidence="5" id="KW-1185">Reference proteome</keyword>
<keyword evidence="1" id="KW-0472">Membrane</keyword>
<dbReference type="PROSITE" id="PS50835">
    <property type="entry name" value="IG_LIKE"/>
    <property type="match status" value="3"/>
</dbReference>
<dbReference type="InterPro" id="IPR003598">
    <property type="entry name" value="Ig_sub2"/>
</dbReference>
<keyword evidence="2" id="KW-0732">Signal</keyword>
<evidence type="ECO:0000256" key="1">
    <source>
        <dbReference type="SAM" id="Phobius"/>
    </source>
</evidence>
<dbReference type="GO" id="GO:0007155">
    <property type="term" value="P:cell adhesion"/>
    <property type="evidence" value="ECO:0007669"/>
    <property type="project" value="InterPro"/>
</dbReference>
<dbReference type="PANTHER" id="PTHR13771">
    <property type="entry name" value="INTERCELLULAR ADHESION MOLECULE"/>
    <property type="match status" value="1"/>
</dbReference>
<evidence type="ECO:0000313" key="5">
    <source>
        <dbReference type="Proteomes" id="UP000281406"/>
    </source>
</evidence>
<dbReference type="Pfam" id="PF13927">
    <property type="entry name" value="Ig_3"/>
    <property type="match status" value="2"/>
</dbReference>
<dbReference type="EMBL" id="RJVU01064619">
    <property type="protein sequence ID" value="ROJ13817.1"/>
    <property type="molecule type" value="Genomic_DNA"/>
</dbReference>
<dbReference type="SMART" id="SM00409">
    <property type="entry name" value="IG"/>
    <property type="match status" value="2"/>
</dbReference>
<dbReference type="Pfam" id="PF07654">
    <property type="entry name" value="C1-set"/>
    <property type="match status" value="1"/>
</dbReference>
<dbReference type="PANTHER" id="PTHR13771:SF14">
    <property type="entry name" value="VASCULAR CELL ADHESION PROTEIN 1"/>
    <property type="match status" value="1"/>
</dbReference>
<protein>
    <submittedName>
        <fullName evidence="4">Vascular cell adhesion protein 1</fullName>
    </submittedName>
</protein>
<organism evidence="4 5">
    <name type="scientific">Anabarilius grahami</name>
    <name type="common">Kanglang fish</name>
    <name type="synonym">Barilius grahami</name>
    <dbReference type="NCBI Taxonomy" id="495550"/>
    <lineage>
        <taxon>Eukaryota</taxon>
        <taxon>Metazoa</taxon>
        <taxon>Chordata</taxon>
        <taxon>Craniata</taxon>
        <taxon>Vertebrata</taxon>
        <taxon>Euteleostomi</taxon>
        <taxon>Actinopterygii</taxon>
        <taxon>Neopterygii</taxon>
        <taxon>Teleostei</taxon>
        <taxon>Ostariophysi</taxon>
        <taxon>Cypriniformes</taxon>
        <taxon>Xenocyprididae</taxon>
        <taxon>Xenocypridinae</taxon>
        <taxon>Xenocypridinae incertae sedis</taxon>
        <taxon>Anabarilius</taxon>
    </lineage>
</organism>
<dbReference type="InterPro" id="IPR013783">
    <property type="entry name" value="Ig-like_fold"/>
</dbReference>
<reference evidence="4 5" key="1">
    <citation type="submission" date="2018-10" db="EMBL/GenBank/DDBJ databases">
        <title>Genome assembly for a Yunnan-Guizhou Plateau 3E fish, Anabarilius grahami (Regan), and its evolutionary and genetic applications.</title>
        <authorList>
            <person name="Jiang W."/>
        </authorList>
    </citation>
    <scope>NUCLEOTIDE SEQUENCE [LARGE SCALE GENOMIC DNA]</scope>
    <source>
        <strain evidence="4">AG-KIZ</strain>
        <tissue evidence="4">Muscle</tissue>
    </source>
</reference>
<dbReference type="AlphaFoldDB" id="A0A3N0XPZ4"/>
<dbReference type="SMART" id="SM00408">
    <property type="entry name" value="IGc2"/>
    <property type="match status" value="2"/>
</dbReference>
<dbReference type="InterPro" id="IPR047012">
    <property type="entry name" value="ICAM_VCAM"/>
</dbReference>
<dbReference type="SUPFAM" id="SSF48726">
    <property type="entry name" value="Immunoglobulin"/>
    <property type="match status" value="3"/>
</dbReference>
<evidence type="ECO:0000259" key="3">
    <source>
        <dbReference type="PROSITE" id="PS50835"/>
    </source>
</evidence>
<evidence type="ECO:0000256" key="2">
    <source>
        <dbReference type="SAM" id="SignalP"/>
    </source>
</evidence>
<feature type="signal peptide" evidence="2">
    <location>
        <begin position="1"/>
        <end position="20"/>
    </location>
</feature>
<feature type="transmembrane region" description="Helical" evidence="1">
    <location>
        <begin position="378"/>
        <end position="399"/>
    </location>
</feature>